<dbReference type="AlphaFoldDB" id="A0AAV7QCB1"/>
<gene>
    <name evidence="1" type="ORF">NDU88_003209</name>
</gene>
<sequence>MAAGRPGSSRINWRMRTRSSLRAGGGWAELGWSTQVPSVPWGVLARRRGCTRVLDHLGRAPGGCGIHDMRIAGEGGTLNLGRQRRVLPE</sequence>
<accession>A0AAV7QCB1</accession>
<keyword evidence="2" id="KW-1185">Reference proteome</keyword>
<evidence type="ECO:0000313" key="2">
    <source>
        <dbReference type="Proteomes" id="UP001066276"/>
    </source>
</evidence>
<comment type="caution">
    <text evidence="1">The sequence shown here is derived from an EMBL/GenBank/DDBJ whole genome shotgun (WGS) entry which is preliminary data.</text>
</comment>
<organism evidence="1 2">
    <name type="scientific">Pleurodeles waltl</name>
    <name type="common">Iberian ribbed newt</name>
    <dbReference type="NCBI Taxonomy" id="8319"/>
    <lineage>
        <taxon>Eukaryota</taxon>
        <taxon>Metazoa</taxon>
        <taxon>Chordata</taxon>
        <taxon>Craniata</taxon>
        <taxon>Vertebrata</taxon>
        <taxon>Euteleostomi</taxon>
        <taxon>Amphibia</taxon>
        <taxon>Batrachia</taxon>
        <taxon>Caudata</taxon>
        <taxon>Salamandroidea</taxon>
        <taxon>Salamandridae</taxon>
        <taxon>Pleurodelinae</taxon>
        <taxon>Pleurodeles</taxon>
    </lineage>
</organism>
<name>A0AAV7QCB1_PLEWA</name>
<protein>
    <submittedName>
        <fullName evidence="1">Uncharacterized protein</fullName>
    </submittedName>
</protein>
<reference evidence="1" key="1">
    <citation type="journal article" date="2022" name="bioRxiv">
        <title>Sequencing and chromosome-scale assembly of the giantPleurodeles waltlgenome.</title>
        <authorList>
            <person name="Brown T."/>
            <person name="Elewa A."/>
            <person name="Iarovenko S."/>
            <person name="Subramanian E."/>
            <person name="Araus A.J."/>
            <person name="Petzold A."/>
            <person name="Susuki M."/>
            <person name="Suzuki K.-i.T."/>
            <person name="Hayashi T."/>
            <person name="Toyoda A."/>
            <person name="Oliveira C."/>
            <person name="Osipova E."/>
            <person name="Leigh N.D."/>
            <person name="Simon A."/>
            <person name="Yun M.H."/>
        </authorList>
    </citation>
    <scope>NUCLEOTIDE SEQUENCE</scope>
    <source>
        <strain evidence="1">20211129_DDA</strain>
        <tissue evidence="1">Liver</tissue>
    </source>
</reference>
<evidence type="ECO:0000313" key="1">
    <source>
        <dbReference type="EMBL" id="KAJ1136795.1"/>
    </source>
</evidence>
<proteinExistence type="predicted"/>
<dbReference type="EMBL" id="JANPWB010000010">
    <property type="protein sequence ID" value="KAJ1136795.1"/>
    <property type="molecule type" value="Genomic_DNA"/>
</dbReference>
<dbReference type="Proteomes" id="UP001066276">
    <property type="component" value="Chromosome 6"/>
</dbReference>